<protein>
    <submittedName>
        <fullName evidence="8">(wild Malaysian banana) hypothetical protein</fullName>
    </submittedName>
</protein>
<evidence type="ECO:0000256" key="6">
    <source>
        <dbReference type="ARBA" id="ARBA00024199"/>
    </source>
</evidence>
<dbReference type="Proteomes" id="UP000012960">
    <property type="component" value="Unplaced"/>
</dbReference>
<sequence length="187" mass="20951">MKPGEEEEMSSDCSSGCQSGWTAYLEDEEEEEEEEDLSMVSDASSGPPQLREEDEQRCRCQRKSNLCVGKIGCLCPVSAPAAAAAMARDGCKKRRVGEEQHIEHSSVLVDTATSPLFGYSKARFKDNNYCYYQMKPINALDFTRSFSSAHIEESSALQKQIGYLQSYTPLKPTSARPVSRKERKTIW</sequence>
<evidence type="ECO:0000256" key="4">
    <source>
        <dbReference type="ARBA" id="ARBA00022864"/>
    </source>
</evidence>
<keyword evidence="4" id="KW-0932">Cytokinin signaling pathway</keyword>
<keyword evidence="3" id="KW-0203">Cytokinin biosynthesis</keyword>
<evidence type="ECO:0000256" key="7">
    <source>
        <dbReference type="SAM" id="MobiDB-lite"/>
    </source>
</evidence>
<dbReference type="OrthoDB" id="759087at2759"/>
<dbReference type="KEGG" id="mus:103990595"/>
<feature type="region of interest" description="Disordered" evidence="7">
    <location>
        <begin position="24"/>
        <end position="54"/>
    </location>
</feature>
<gene>
    <name evidence="8" type="ORF">GSMUA_299650.1</name>
</gene>
<organism evidence="9 10">
    <name type="scientific">Musa acuminata subsp. malaccensis</name>
    <name type="common">Wild banana</name>
    <name type="synonym">Musa malaccensis</name>
    <dbReference type="NCBI Taxonomy" id="214687"/>
    <lineage>
        <taxon>Eukaryota</taxon>
        <taxon>Viridiplantae</taxon>
        <taxon>Streptophyta</taxon>
        <taxon>Embryophyta</taxon>
        <taxon>Tracheophyta</taxon>
        <taxon>Spermatophyta</taxon>
        <taxon>Magnoliopsida</taxon>
        <taxon>Liliopsida</taxon>
        <taxon>Zingiberales</taxon>
        <taxon>Musaceae</taxon>
        <taxon>Musa</taxon>
    </lineage>
</organism>
<evidence type="ECO:0000313" key="10">
    <source>
        <dbReference type="Proteomes" id="UP000012960"/>
    </source>
</evidence>
<comment type="similarity">
    <text evidence="6">Belongs to the SOFL plant protein family.</text>
</comment>
<evidence type="ECO:0000256" key="1">
    <source>
        <dbReference type="ARBA" id="ARBA00004496"/>
    </source>
</evidence>
<dbReference type="PANTHER" id="PTHR33347:SF1">
    <property type="entry name" value="PROTEIN SOB FIVE-LIKE 5"/>
    <property type="match status" value="1"/>
</dbReference>
<name>A0A804HUM7_MUSAM</name>
<evidence type="ECO:0000313" key="8">
    <source>
        <dbReference type="EMBL" id="CAG1859670.1"/>
    </source>
</evidence>
<feature type="compositionally biased region" description="Acidic residues" evidence="7">
    <location>
        <begin position="25"/>
        <end position="37"/>
    </location>
</feature>
<evidence type="ECO:0000256" key="5">
    <source>
        <dbReference type="ARBA" id="ARBA00023242"/>
    </source>
</evidence>
<dbReference type="EMBL" id="HG996466">
    <property type="protein sequence ID" value="CAG1859670.1"/>
    <property type="molecule type" value="Genomic_DNA"/>
</dbReference>
<keyword evidence="5" id="KW-0539">Nucleus</keyword>
<dbReference type="Gramene" id="Ma01_t16010.1">
    <property type="protein sequence ID" value="Ma01_p16010.1"/>
    <property type="gene ID" value="Ma01_g16010"/>
</dbReference>
<evidence type="ECO:0000256" key="3">
    <source>
        <dbReference type="ARBA" id="ARBA00022712"/>
    </source>
</evidence>
<dbReference type="EnsemblPlants" id="Ma01_t16010.1">
    <property type="protein sequence ID" value="Ma01_p16010.1"/>
    <property type="gene ID" value="Ma01_g16010"/>
</dbReference>
<dbReference type="InterPro" id="IPR044670">
    <property type="entry name" value="SOFL"/>
</dbReference>
<dbReference type="GO" id="GO:0005737">
    <property type="term" value="C:cytoplasm"/>
    <property type="evidence" value="ECO:0007669"/>
    <property type="project" value="UniProtKB-SubCell"/>
</dbReference>
<evidence type="ECO:0000313" key="9">
    <source>
        <dbReference type="EnsemblPlants" id="Ma01_p16010.1"/>
    </source>
</evidence>
<accession>A0A804HUM7</accession>
<dbReference type="OMA" id="YESGWTN"/>
<dbReference type="FunCoup" id="A0A804HUM7">
    <property type="interactions" value="213"/>
</dbReference>
<reference evidence="9" key="2">
    <citation type="submission" date="2021-05" db="UniProtKB">
        <authorList>
            <consortium name="EnsemblPlants"/>
        </authorList>
    </citation>
    <scope>IDENTIFICATION</scope>
    <source>
        <strain evidence="9">subsp. malaccensis</strain>
    </source>
</reference>
<dbReference type="InParanoid" id="A0A804HUM7"/>
<dbReference type="PANTHER" id="PTHR33347">
    <property type="entry name" value="OSJNBA0091C07.3 PROTEIN"/>
    <property type="match status" value="1"/>
</dbReference>
<evidence type="ECO:0000256" key="2">
    <source>
        <dbReference type="ARBA" id="ARBA00022490"/>
    </source>
</evidence>
<reference evidence="8" key="1">
    <citation type="submission" date="2021-03" db="EMBL/GenBank/DDBJ databases">
        <authorList>
            <consortium name="Genoscope - CEA"/>
            <person name="William W."/>
        </authorList>
    </citation>
    <scope>NUCLEOTIDE SEQUENCE</scope>
    <source>
        <strain evidence="8">Doubled-haploid Pahang</strain>
    </source>
</reference>
<dbReference type="GO" id="GO:0009736">
    <property type="term" value="P:cytokinin-activated signaling pathway"/>
    <property type="evidence" value="ECO:0007669"/>
    <property type="project" value="UniProtKB-KW"/>
</dbReference>
<dbReference type="AlphaFoldDB" id="A0A804HUM7"/>
<comment type="subcellular location">
    <subcellularLocation>
        <location evidence="1">Cytoplasm</location>
    </subcellularLocation>
</comment>
<keyword evidence="10" id="KW-1185">Reference proteome</keyword>
<dbReference type="GO" id="GO:0009691">
    <property type="term" value="P:cytokinin biosynthetic process"/>
    <property type="evidence" value="ECO:0007669"/>
    <property type="project" value="UniProtKB-KW"/>
</dbReference>
<proteinExistence type="inferred from homology"/>
<keyword evidence="2" id="KW-0963">Cytoplasm</keyword>